<dbReference type="Pfam" id="PF08312">
    <property type="entry name" value="cwf21"/>
    <property type="match status" value="1"/>
</dbReference>
<evidence type="ECO:0000256" key="1">
    <source>
        <dbReference type="ARBA" id="ARBA00004123"/>
    </source>
</evidence>
<evidence type="ECO:0000259" key="9">
    <source>
        <dbReference type="SMART" id="SM01115"/>
    </source>
</evidence>
<evidence type="ECO:0000256" key="5">
    <source>
        <dbReference type="ARBA" id="ARBA00022728"/>
    </source>
</evidence>
<dbReference type="PANTHER" id="PTHR36562">
    <property type="entry name" value="SERINE/ARGININE REPETITIVE MATRIX 2"/>
    <property type="match status" value="1"/>
</dbReference>
<dbReference type="EMBL" id="KV454492">
    <property type="protein sequence ID" value="ODV58470.1"/>
    <property type="molecule type" value="Genomic_DNA"/>
</dbReference>
<dbReference type="GO" id="GO:0005681">
    <property type="term" value="C:spliceosomal complex"/>
    <property type="evidence" value="ECO:0007669"/>
    <property type="project" value="UniProtKB-KW"/>
</dbReference>
<evidence type="ECO:0000313" key="11">
    <source>
        <dbReference type="Proteomes" id="UP000095038"/>
    </source>
</evidence>
<gene>
    <name evidence="10" type="ORF">ASCRUDRAFT_20223</name>
</gene>
<comment type="similarity">
    <text evidence="2">Belongs to the CWC21 family.</text>
</comment>
<feature type="domain" description="CWF21" evidence="9">
    <location>
        <begin position="68"/>
        <end position="119"/>
    </location>
</feature>
<accession>A0A1D2V9Z7</accession>
<evidence type="ECO:0000313" key="10">
    <source>
        <dbReference type="EMBL" id="ODV58470.1"/>
    </source>
</evidence>
<feature type="coiled-coil region" evidence="8">
    <location>
        <begin position="73"/>
        <end position="100"/>
    </location>
</feature>
<sequence>MSYNGIGLSTARGSATNGYIQRNISNRSQTDPHQKNYYERRKYLKEKNELEKKKALKTLNFKGDKEILLHEKKRLIQIKCMELQEQLEDEQENGDEALTDEIISQKVNDLKSKLFEMFNKNEDSILENHLNESYKNKNNRHK</sequence>
<comment type="subcellular location">
    <subcellularLocation>
        <location evidence="1">Nucleus</location>
    </subcellularLocation>
</comment>
<dbReference type="AlphaFoldDB" id="A0A1D2V9Z7"/>
<dbReference type="SMART" id="SM01115">
    <property type="entry name" value="cwf21"/>
    <property type="match status" value="1"/>
</dbReference>
<dbReference type="InterPro" id="IPR051372">
    <property type="entry name" value="CWC21"/>
</dbReference>
<feature type="non-terminal residue" evidence="10">
    <location>
        <position position="142"/>
    </location>
</feature>
<dbReference type="PANTHER" id="PTHR36562:SF5">
    <property type="entry name" value="SERINE_ARGININE REPETITIVE MATRIX 2"/>
    <property type="match status" value="1"/>
</dbReference>
<dbReference type="GO" id="GO:0008380">
    <property type="term" value="P:RNA splicing"/>
    <property type="evidence" value="ECO:0007669"/>
    <property type="project" value="UniProtKB-KW"/>
</dbReference>
<reference evidence="11" key="1">
    <citation type="submission" date="2016-05" db="EMBL/GenBank/DDBJ databases">
        <title>Comparative genomics of biotechnologically important yeasts.</title>
        <authorList>
            <consortium name="DOE Joint Genome Institute"/>
            <person name="Riley R."/>
            <person name="Haridas S."/>
            <person name="Wolfe K.H."/>
            <person name="Lopes M.R."/>
            <person name="Hittinger C.T."/>
            <person name="Goker M."/>
            <person name="Salamov A."/>
            <person name="Wisecaver J."/>
            <person name="Long T.M."/>
            <person name="Aerts A.L."/>
            <person name="Barry K."/>
            <person name="Choi C."/>
            <person name="Clum A."/>
            <person name="Coughlan A.Y."/>
            <person name="Deshpande S."/>
            <person name="Douglass A.P."/>
            <person name="Hanson S.J."/>
            <person name="Klenk H.-P."/>
            <person name="Labutti K."/>
            <person name="Lapidus A."/>
            <person name="Lindquist E."/>
            <person name="Lipzen A."/>
            <person name="Meier-Kolthoff J.P."/>
            <person name="Ohm R.A."/>
            <person name="Otillar R.P."/>
            <person name="Pangilinan J."/>
            <person name="Peng Y."/>
            <person name="Rokas A."/>
            <person name="Rosa C.A."/>
            <person name="Scheuner C."/>
            <person name="Sibirny A.A."/>
            <person name="Slot J.C."/>
            <person name="Stielow J.B."/>
            <person name="Sun H."/>
            <person name="Kurtzman C.P."/>
            <person name="Blackwell M."/>
            <person name="Grigoriev I.V."/>
            <person name="Jeffries T.W."/>
        </authorList>
    </citation>
    <scope>NUCLEOTIDE SEQUENCE [LARGE SCALE GENOMIC DNA]</scope>
    <source>
        <strain evidence="11">DSM 1968</strain>
    </source>
</reference>
<protein>
    <recommendedName>
        <fullName evidence="3">Pre-mRNA-splicing factor CWC21</fullName>
    </recommendedName>
</protein>
<dbReference type="STRING" id="1344418.A0A1D2V9Z7"/>
<keyword evidence="7" id="KW-0539">Nucleus</keyword>
<proteinExistence type="inferred from homology"/>
<dbReference type="CDD" id="cd21372">
    <property type="entry name" value="cwf21_CWC21-like"/>
    <property type="match status" value="1"/>
</dbReference>
<dbReference type="Proteomes" id="UP000095038">
    <property type="component" value="Unassembled WGS sequence"/>
</dbReference>
<keyword evidence="6" id="KW-0508">mRNA splicing</keyword>
<dbReference type="InterPro" id="IPR013170">
    <property type="entry name" value="mRNA_splic_Cwf21_dom"/>
</dbReference>
<keyword evidence="4" id="KW-0507">mRNA processing</keyword>
<evidence type="ECO:0000256" key="3">
    <source>
        <dbReference type="ARBA" id="ARBA00020641"/>
    </source>
</evidence>
<dbReference type="OrthoDB" id="10267305at2759"/>
<evidence type="ECO:0000256" key="4">
    <source>
        <dbReference type="ARBA" id="ARBA00022664"/>
    </source>
</evidence>
<dbReference type="InParanoid" id="A0A1D2V9Z7"/>
<evidence type="ECO:0000256" key="2">
    <source>
        <dbReference type="ARBA" id="ARBA00005954"/>
    </source>
</evidence>
<dbReference type="GeneID" id="30963262"/>
<evidence type="ECO:0000256" key="8">
    <source>
        <dbReference type="SAM" id="Coils"/>
    </source>
</evidence>
<evidence type="ECO:0000256" key="7">
    <source>
        <dbReference type="ARBA" id="ARBA00023242"/>
    </source>
</evidence>
<dbReference type="RefSeq" id="XP_020044777.1">
    <property type="nucleotide sequence ID" value="XM_020189626.1"/>
</dbReference>
<evidence type="ECO:0000256" key="6">
    <source>
        <dbReference type="ARBA" id="ARBA00023187"/>
    </source>
</evidence>
<dbReference type="FunCoup" id="A0A1D2V9Z7">
    <property type="interactions" value="45"/>
</dbReference>
<keyword evidence="11" id="KW-1185">Reference proteome</keyword>
<organism evidence="10 11">
    <name type="scientific">Ascoidea rubescens DSM 1968</name>
    <dbReference type="NCBI Taxonomy" id="1344418"/>
    <lineage>
        <taxon>Eukaryota</taxon>
        <taxon>Fungi</taxon>
        <taxon>Dikarya</taxon>
        <taxon>Ascomycota</taxon>
        <taxon>Saccharomycotina</taxon>
        <taxon>Saccharomycetes</taxon>
        <taxon>Ascoideaceae</taxon>
        <taxon>Ascoidea</taxon>
    </lineage>
</organism>
<dbReference type="GO" id="GO:0006397">
    <property type="term" value="P:mRNA processing"/>
    <property type="evidence" value="ECO:0007669"/>
    <property type="project" value="UniProtKB-KW"/>
</dbReference>
<keyword evidence="5" id="KW-0747">Spliceosome</keyword>
<name>A0A1D2V9Z7_9ASCO</name>
<keyword evidence="8" id="KW-0175">Coiled coil</keyword>